<dbReference type="EMBL" id="JBHFEH010000046">
    <property type="protein sequence ID" value="KAL2050532.1"/>
    <property type="molecule type" value="Genomic_DNA"/>
</dbReference>
<dbReference type="Proteomes" id="UP001590951">
    <property type="component" value="Unassembled WGS sequence"/>
</dbReference>
<proteinExistence type="predicted"/>
<protein>
    <submittedName>
        <fullName evidence="3">Uncharacterized protein</fullName>
    </submittedName>
</protein>
<feature type="coiled-coil region" evidence="1">
    <location>
        <begin position="60"/>
        <end position="94"/>
    </location>
</feature>
<feature type="region of interest" description="Disordered" evidence="2">
    <location>
        <begin position="1"/>
        <end position="58"/>
    </location>
</feature>
<keyword evidence="1" id="KW-0175">Coiled coil</keyword>
<evidence type="ECO:0000256" key="2">
    <source>
        <dbReference type="SAM" id="MobiDB-lite"/>
    </source>
</evidence>
<comment type="caution">
    <text evidence="3">The sequence shown here is derived from an EMBL/GenBank/DDBJ whole genome shotgun (WGS) entry which is preliminary data.</text>
</comment>
<evidence type="ECO:0000313" key="3">
    <source>
        <dbReference type="EMBL" id="KAL2050532.1"/>
    </source>
</evidence>
<evidence type="ECO:0000256" key="1">
    <source>
        <dbReference type="SAM" id="Coils"/>
    </source>
</evidence>
<name>A0ABR4AXZ2_9LECA</name>
<reference evidence="3 4" key="1">
    <citation type="submission" date="2024-09" db="EMBL/GenBank/DDBJ databases">
        <title>Rethinking Asexuality: The Enigmatic Case of Functional Sexual Genes in Lepraria (Stereocaulaceae).</title>
        <authorList>
            <person name="Doellman M."/>
            <person name="Sun Y."/>
            <person name="Barcenas-Pena A."/>
            <person name="Lumbsch H.T."/>
            <person name="Grewe F."/>
        </authorList>
    </citation>
    <scope>NUCLEOTIDE SEQUENCE [LARGE SCALE GENOMIC DNA]</scope>
    <source>
        <strain evidence="3 4">Grewe 0041</strain>
    </source>
</reference>
<feature type="compositionally biased region" description="Low complexity" evidence="2">
    <location>
        <begin position="38"/>
        <end position="53"/>
    </location>
</feature>
<organism evidence="3 4">
    <name type="scientific">Lepraria finkii</name>
    <dbReference type="NCBI Taxonomy" id="1340010"/>
    <lineage>
        <taxon>Eukaryota</taxon>
        <taxon>Fungi</taxon>
        <taxon>Dikarya</taxon>
        <taxon>Ascomycota</taxon>
        <taxon>Pezizomycotina</taxon>
        <taxon>Lecanoromycetes</taxon>
        <taxon>OSLEUM clade</taxon>
        <taxon>Lecanoromycetidae</taxon>
        <taxon>Lecanorales</taxon>
        <taxon>Lecanorineae</taxon>
        <taxon>Stereocaulaceae</taxon>
        <taxon>Lepraria</taxon>
    </lineage>
</organism>
<keyword evidence="4" id="KW-1185">Reference proteome</keyword>
<sequence length="99" mass="11267">MSQASTYSPAVNEYSAHQLHDRRLPNQILPRPYHPHFPLATPSTAASAPSQSPNARKRRLAEIVADEVEVEEELEKARQRVEALEADRKRLRAEQKSLQ</sequence>
<gene>
    <name evidence="3" type="ORF">ABVK25_009201</name>
</gene>
<evidence type="ECO:0000313" key="4">
    <source>
        <dbReference type="Proteomes" id="UP001590951"/>
    </source>
</evidence>
<accession>A0ABR4AXZ2</accession>